<protein>
    <submittedName>
        <fullName evidence="2">Uncharacterized protein</fullName>
    </submittedName>
</protein>
<dbReference type="EMBL" id="JABCKI010005919">
    <property type="protein sequence ID" value="KAG5636544.1"/>
    <property type="molecule type" value="Genomic_DNA"/>
</dbReference>
<name>A0A9P7FT25_9AGAR</name>
<evidence type="ECO:0000313" key="2">
    <source>
        <dbReference type="EMBL" id="KAG5636544.1"/>
    </source>
</evidence>
<proteinExistence type="predicted"/>
<keyword evidence="3" id="KW-1185">Reference proteome</keyword>
<reference evidence="2" key="1">
    <citation type="submission" date="2021-02" db="EMBL/GenBank/DDBJ databases">
        <authorList>
            <person name="Nieuwenhuis M."/>
            <person name="Van De Peppel L.J.J."/>
        </authorList>
    </citation>
    <scope>NUCLEOTIDE SEQUENCE</scope>
    <source>
        <strain evidence="2">D49</strain>
    </source>
</reference>
<evidence type="ECO:0000256" key="1">
    <source>
        <dbReference type="SAM" id="Coils"/>
    </source>
</evidence>
<dbReference type="PANTHER" id="PTHR21529">
    <property type="entry name" value="MAMMARY TURMOR VIRUS RECEPTOR HOMOLOG 1, 2 MTVR1, 2"/>
    <property type="match status" value="1"/>
</dbReference>
<dbReference type="OrthoDB" id="3156807at2759"/>
<gene>
    <name evidence="2" type="ORF">H0H81_007674</name>
</gene>
<evidence type="ECO:0000313" key="3">
    <source>
        <dbReference type="Proteomes" id="UP000717328"/>
    </source>
</evidence>
<accession>A0A9P7FT25</accession>
<reference evidence="2" key="2">
    <citation type="submission" date="2021-10" db="EMBL/GenBank/DDBJ databases">
        <title>Phylogenomics reveals ancestral predisposition of the termite-cultivated fungus Termitomyces towards a domesticated lifestyle.</title>
        <authorList>
            <person name="Auxier B."/>
            <person name="Grum-Grzhimaylo A."/>
            <person name="Cardenas M.E."/>
            <person name="Lodge J.D."/>
            <person name="Laessoe T."/>
            <person name="Pedersen O."/>
            <person name="Smith M.E."/>
            <person name="Kuyper T.W."/>
            <person name="Franco-Molano E.A."/>
            <person name="Baroni T.J."/>
            <person name="Aanen D.K."/>
        </authorList>
    </citation>
    <scope>NUCLEOTIDE SEQUENCE</scope>
    <source>
        <strain evidence="2">D49</strain>
    </source>
</reference>
<dbReference type="InterPro" id="IPR039904">
    <property type="entry name" value="TRANK1"/>
</dbReference>
<sequence length="475" mass="54678">MVLIGLAGGGSALHFSSAEGFGDWRILISTRADRDLRQARRKDRKTFTITVKKIKELSNGHFSDDNQKRLNGPTTDVPIFEAKMTSDTRLVYQVDSVSDYDSNVERQVIRIFGVYTHAQLDDRLWHSIGRQLGKKGKEYKRRCMHRERPVNTGDNVFLPASFPPMQVETTTNSTFMDLPPDDLEEIHSLLVLEKYLTFSQELLHSILADLDVAFPFQVSPQEKEIIEHPHSCYVLGRSGTGKTTTMLFKMLWIERTFQLNNQDLVKPRQIFVTKSRVLAGKVEEYFLKLLESLKTASQSAEELQKLVQAKKKAQAEEVNLVDIDDEDDWRGDLPSKFSELQGIHFPLFITFDRLCELIEADFDLSDRSYSIRENKQLRTLVTYDLFLHHYWPHFAQQLVKGLDPALVFSEIIGIIKGSEETISSHGYLDRKTYENLSERTQSTFATKRSVIYSIFEAYQARKKQQGDFDTADRSV</sequence>
<dbReference type="AlphaFoldDB" id="A0A9P7FT25"/>
<dbReference type="InterPro" id="IPR027417">
    <property type="entry name" value="P-loop_NTPase"/>
</dbReference>
<organism evidence="2 3">
    <name type="scientific">Sphagnurus paluster</name>
    <dbReference type="NCBI Taxonomy" id="117069"/>
    <lineage>
        <taxon>Eukaryota</taxon>
        <taxon>Fungi</taxon>
        <taxon>Dikarya</taxon>
        <taxon>Basidiomycota</taxon>
        <taxon>Agaricomycotina</taxon>
        <taxon>Agaricomycetes</taxon>
        <taxon>Agaricomycetidae</taxon>
        <taxon>Agaricales</taxon>
        <taxon>Tricholomatineae</taxon>
        <taxon>Lyophyllaceae</taxon>
        <taxon>Sphagnurus</taxon>
    </lineage>
</organism>
<dbReference type="Proteomes" id="UP000717328">
    <property type="component" value="Unassembled WGS sequence"/>
</dbReference>
<keyword evidence="1" id="KW-0175">Coiled coil</keyword>
<dbReference type="PANTHER" id="PTHR21529:SF4">
    <property type="entry name" value="TPR AND ANKYRIN REPEAT-CONTAINING PROTEIN 1"/>
    <property type="match status" value="1"/>
</dbReference>
<dbReference type="SUPFAM" id="SSF52540">
    <property type="entry name" value="P-loop containing nucleoside triphosphate hydrolases"/>
    <property type="match status" value="1"/>
</dbReference>
<feature type="coiled-coil region" evidence="1">
    <location>
        <begin position="293"/>
        <end position="326"/>
    </location>
</feature>
<comment type="caution">
    <text evidence="2">The sequence shown here is derived from an EMBL/GenBank/DDBJ whole genome shotgun (WGS) entry which is preliminary data.</text>
</comment>